<feature type="binding site" evidence="11">
    <location>
        <position position="237"/>
    </location>
    <ligand>
        <name>Mn(2+)</name>
        <dbReference type="ChEBI" id="CHEBI:29035"/>
    </ligand>
</feature>
<dbReference type="Gene3D" id="1.10.238.260">
    <property type="match status" value="1"/>
</dbReference>
<dbReference type="SUPFAM" id="SSF51569">
    <property type="entry name" value="Aldolase"/>
    <property type="match status" value="1"/>
</dbReference>
<dbReference type="Pfam" id="PF00682">
    <property type="entry name" value="HMGL-like"/>
    <property type="match status" value="1"/>
</dbReference>
<evidence type="ECO:0000256" key="11">
    <source>
        <dbReference type="HAMAP-Rule" id="MF_01025"/>
    </source>
</evidence>
<keyword evidence="13" id="KW-0012">Acyltransferase</keyword>
<dbReference type="Gene3D" id="3.20.20.70">
    <property type="entry name" value="Aldolase class I"/>
    <property type="match status" value="1"/>
</dbReference>
<evidence type="ECO:0000256" key="8">
    <source>
        <dbReference type="ARBA" id="ARBA00022723"/>
    </source>
</evidence>
<dbReference type="InterPro" id="IPR050073">
    <property type="entry name" value="2-IPM_HCS-like"/>
</dbReference>
<keyword evidence="5 11" id="KW-0432">Leucine biosynthesis</keyword>
<evidence type="ECO:0000256" key="3">
    <source>
        <dbReference type="ARBA" id="ARBA00012973"/>
    </source>
</evidence>
<evidence type="ECO:0000313" key="14">
    <source>
        <dbReference type="Proteomes" id="UP001597214"/>
    </source>
</evidence>
<keyword evidence="10 11" id="KW-0100">Branched-chain amino acid biosynthesis</keyword>
<dbReference type="NCBIfam" id="NF002088">
    <property type="entry name" value="PRK00915.1-5"/>
    <property type="match status" value="1"/>
</dbReference>
<dbReference type="CDD" id="cd07940">
    <property type="entry name" value="DRE_TIM_IPMS"/>
    <property type="match status" value="1"/>
</dbReference>
<dbReference type="InterPro" id="IPR000891">
    <property type="entry name" value="PYR_CT"/>
</dbReference>
<dbReference type="EMBL" id="JBHUEM010000020">
    <property type="protein sequence ID" value="MFD1737382.1"/>
    <property type="molecule type" value="Genomic_DNA"/>
</dbReference>
<evidence type="ECO:0000256" key="6">
    <source>
        <dbReference type="ARBA" id="ARBA00022605"/>
    </source>
</evidence>
<feature type="domain" description="Pyruvate carboxyltransferase" evidence="12">
    <location>
        <begin position="4"/>
        <end position="266"/>
    </location>
</feature>
<feature type="binding site" evidence="11">
    <location>
        <position position="201"/>
    </location>
    <ligand>
        <name>Mn(2+)</name>
        <dbReference type="ChEBI" id="CHEBI:29035"/>
    </ligand>
</feature>
<dbReference type="EC" id="2.3.3.13" evidence="3 11"/>
<dbReference type="Proteomes" id="UP001597214">
    <property type="component" value="Unassembled WGS sequence"/>
</dbReference>
<proteinExistence type="inferred from homology"/>
<dbReference type="PROSITE" id="PS00815">
    <property type="entry name" value="AIPM_HOMOCIT_SYNTH_1"/>
    <property type="match status" value="1"/>
</dbReference>
<dbReference type="SUPFAM" id="SSF110921">
    <property type="entry name" value="2-isopropylmalate synthase LeuA, allosteric (dimerisation) domain"/>
    <property type="match status" value="1"/>
</dbReference>
<dbReference type="PANTHER" id="PTHR10277:SF9">
    <property type="entry name" value="2-ISOPROPYLMALATE SYNTHASE 1, CHLOROPLASTIC-RELATED"/>
    <property type="match status" value="1"/>
</dbReference>
<dbReference type="Pfam" id="PF08502">
    <property type="entry name" value="LeuA_dimer"/>
    <property type="match status" value="1"/>
</dbReference>
<dbReference type="InterPro" id="IPR005671">
    <property type="entry name" value="LeuA_bact_synth"/>
</dbReference>
<comment type="cofactor">
    <cofactor evidence="11">
        <name>Mn(2+)</name>
        <dbReference type="ChEBI" id="CHEBI:29035"/>
    </cofactor>
</comment>
<dbReference type="NCBIfam" id="NF002086">
    <property type="entry name" value="PRK00915.1-3"/>
    <property type="match status" value="1"/>
</dbReference>
<dbReference type="Gene3D" id="3.30.160.270">
    <property type="match status" value="1"/>
</dbReference>
<dbReference type="HAMAP" id="MF_01025">
    <property type="entry name" value="LeuA_type1"/>
    <property type="match status" value="1"/>
</dbReference>
<dbReference type="InterPro" id="IPR054691">
    <property type="entry name" value="LeuA/HCS_post-cat"/>
</dbReference>
<dbReference type="InterPro" id="IPR013709">
    <property type="entry name" value="2-isopropylmalate_synth_dimer"/>
</dbReference>
<dbReference type="InterPro" id="IPR036230">
    <property type="entry name" value="LeuA_allosteric_dom_sf"/>
</dbReference>
<keyword evidence="8 11" id="KW-0479">Metal-binding</keyword>
<evidence type="ECO:0000256" key="2">
    <source>
        <dbReference type="ARBA" id="ARBA00009396"/>
    </source>
</evidence>
<evidence type="ECO:0000313" key="13">
    <source>
        <dbReference type="EMBL" id="MFD1737382.1"/>
    </source>
</evidence>
<dbReference type="InterPro" id="IPR013785">
    <property type="entry name" value="Aldolase_TIM"/>
</dbReference>
<evidence type="ECO:0000256" key="1">
    <source>
        <dbReference type="ARBA" id="ARBA00004689"/>
    </source>
</evidence>
<dbReference type="GO" id="GO:0003852">
    <property type="term" value="F:2-isopropylmalate synthase activity"/>
    <property type="evidence" value="ECO:0007669"/>
    <property type="project" value="UniProtKB-EC"/>
</dbReference>
<keyword evidence="14" id="KW-1185">Reference proteome</keyword>
<comment type="similarity">
    <text evidence="2 11">Belongs to the alpha-IPM synthase/homocitrate synthase family. LeuA type 1 subfamily.</text>
</comment>
<reference evidence="14" key="1">
    <citation type="journal article" date="2019" name="Int. J. Syst. Evol. Microbiol.">
        <title>The Global Catalogue of Microorganisms (GCM) 10K type strain sequencing project: providing services to taxonomists for standard genome sequencing and annotation.</title>
        <authorList>
            <consortium name="The Broad Institute Genomics Platform"/>
            <consortium name="The Broad Institute Genome Sequencing Center for Infectious Disease"/>
            <person name="Wu L."/>
            <person name="Ma J."/>
        </authorList>
    </citation>
    <scope>NUCLEOTIDE SEQUENCE [LARGE SCALE GENOMIC DNA]</scope>
    <source>
        <strain evidence="14">CCUG 49339</strain>
    </source>
</reference>
<comment type="catalytic activity">
    <reaction evidence="11">
        <text>3-methyl-2-oxobutanoate + acetyl-CoA + H2O = (2S)-2-isopropylmalate + CoA + H(+)</text>
        <dbReference type="Rhea" id="RHEA:21524"/>
        <dbReference type="ChEBI" id="CHEBI:1178"/>
        <dbReference type="ChEBI" id="CHEBI:11851"/>
        <dbReference type="ChEBI" id="CHEBI:15377"/>
        <dbReference type="ChEBI" id="CHEBI:15378"/>
        <dbReference type="ChEBI" id="CHEBI:57287"/>
        <dbReference type="ChEBI" id="CHEBI:57288"/>
        <dbReference type="EC" id="2.3.3.13"/>
    </reaction>
</comment>
<comment type="function">
    <text evidence="11">Catalyzes the condensation of the acetyl group of acetyl-CoA with 3-methyl-2-oxobutanoate (2-ketoisovalerate) to form 3-carboxy-3-hydroxy-4-methylpentanoate (2-isopropylmalate).</text>
</comment>
<feature type="binding site" evidence="11">
    <location>
        <position position="203"/>
    </location>
    <ligand>
        <name>Mn(2+)</name>
        <dbReference type="ChEBI" id="CHEBI:29035"/>
    </ligand>
</feature>
<name>A0ABW4LS77_9BACI</name>
<dbReference type="SMART" id="SM00917">
    <property type="entry name" value="LeuA_dimer"/>
    <property type="match status" value="1"/>
</dbReference>
<organism evidence="13 14">
    <name type="scientific">Bacillus salitolerans</name>
    <dbReference type="NCBI Taxonomy" id="1437434"/>
    <lineage>
        <taxon>Bacteria</taxon>
        <taxon>Bacillati</taxon>
        <taxon>Bacillota</taxon>
        <taxon>Bacilli</taxon>
        <taxon>Bacillales</taxon>
        <taxon>Bacillaceae</taxon>
        <taxon>Bacillus</taxon>
    </lineage>
</organism>
<evidence type="ECO:0000256" key="9">
    <source>
        <dbReference type="ARBA" id="ARBA00023211"/>
    </source>
</evidence>
<dbReference type="NCBIfam" id="TIGR00973">
    <property type="entry name" value="leuA_bact"/>
    <property type="match status" value="1"/>
</dbReference>
<evidence type="ECO:0000259" key="12">
    <source>
        <dbReference type="PROSITE" id="PS50991"/>
    </source>
</evidence>
<dbReference type="InterPro" id="IPR002034">
    <property type="entry name" value="AIPM/Hcit_synth_CS"/>
</dbReference>
<feature type="binding site" evidence="11">
    <location>
        <position position="13"/>
    </location>
    <ligand>
        <name>Mn(2+)</name>
        <dbReference type="ChEBI" id="CHEBI:29035"/>
    </ligand>
</feature>
<comment type="subunit">
    <text evidence="11">Homodimer.</text>
</comment>
<protein>
    <recommendedName>
        <fullName evidence="4 11">2-isopropylmalate synthase</fullName>
        <ecNumber evidence="3 11">2.3.3.13</ecNumber>
    </recommendedName>
    <alternativeName>
        <fullName evidence="11">Alpha-IPM synthase</fullName>
    </alternativeName>
    <alternativeName>
        <fullName evidence="11">Alpha-isopropylmalate synthase</fullName>
    </alternativeName>
</protein>
<dbReference type="Pfam" id="PF22617">
    <property type="entry name" value="HCS_D2"/>
    <property type="match status" value="1"/>
</dbReference>
<evidence type="ECO:0000256" key="4">
    <source>
        <dbReference type="ARBA" id="ARBA00018198"/>
    </source>
</evidence>
<dbReference type="PROSITE" id="PS00816">
    <property type="entry name" value="AIPM_HOMOCIT_SYNTH_2"/>
    <property type="match status" value="1"/>
</dbReference>
<dbReference type="PANTHER" id="PTHR10277">
    <property type="entry name" value="HOMOCITRATE SYNTHASE-RELATED"/>
    <property type="match status" value="1"/>
</dbReference>
<feature type="region of interest" description="Regulatory domain" evidence="11">
    <location>
        <begin position="391"/>
        <end position="515"/>
    </location>
</feature>
<keyword evidence="7 11" id="KW-0808">Transferase</keyword>
<gene>
    <name evidence="11" type="primary">leuA</name>
    <name evidence="13" type="ORF">ACFSCX_12530</name>
</gene>
<keyword evidence="11" id="KW-0963">Cytoplasm</keyword>
<keyword evidence="6 11" id="KW-0028">Amino-acid biosynthesis</keyword>
<comment type="pathway">
    <text evidence="1 11">Amino-acid biosynthesis; L-leucine biosynthesis; L-leucine from 3-methyl-2-oxobutanoate: step 1/4.</text>
</comment>
<keyword evidence="9 11" id="KW-0464">Manganese</keyword>
<evidence type="ECO:0000256" key="5">
    <source>
        <dbReference type="ARBA" id="ARBA00022430"/>
    </source>
</evidence>
<accession>A0ABW4LS77</accession>
<comment type="caution">
    <text evidence="13">The sequence shown here is derived from an EMBL/GenBank/DDBJ whole genome shotgun (WGS) entry which is preliminary data.</text>
</comment>
<evidence type="ECO:0000256" key="7">
    <source>
        <dbReference type="ARBA" id="ARBA00022679"/>
    </source>
</evidence>
<dbReference type="PROSITE" id="PS50991">
    <property type="entry name" value="PYR_CT"/>
    <property type="match status" value="1"/>
</dbReference>
<sequence length="515" mass="57151">MRKVDIFDTTLRDGEQSAGVNLHPHEKVEIAKQLERYGVDMIEAGFPCSSEGDFQSVKQISETVKQCMIVGLARANKQDIDVAYEALKDAKNSGIHLFIATSPLHMKYKLHLTQEEVIEKAVWSVKYASHYFSHIQWSAEDATRSDWNFLSRIITNVIDAGAKVINIPDTVGYSTPQEYGELFSYLMKTVPNINKVKLSAHCHDDLGLAVANSLAAIQKGIHQVEGTINGIGERAGNASLEEIVVALRIRNDEYKVDTNIDLKQTIRTSQLVSKFTGMIVPQNKAVVGLNAFAHESGIHQDGVLKNKQTYEIIEPEMIGLGSNKMVLGKHSGSHAFKEKCKELGISLNEDEEKKLFHAFKELTSKKKEVTEDDIFALMLDSSIKEIGAGYKLELLQVSYGSNIIPTATIRVETPEGFRIQESATGKGSVEAVYNTISRILKQPSELVDYRIQSTTNGNDAIAEVYVKVRYDGHISSGRGIETDVLEASAKAYFDAVNRSLVKVWFEHQTKGVEAL</sequence>
<evidence type="ECO:0000256" key="10">
    <source>
        <dbReference type="ARBA" id="ARBA00023304"/>
    </source>
</evidence>
<dbReference type="RefSeq" id="WP_377928595.1">
    <property type="nucleotide sequence ID" value="NZ_JBHUEM010000020.1"/>
</dbReference>